<name>A0A0E9Q7I7_ANGAN</name>
<accession>A0A0E9Q7I7</accession>
<reference evidence="1" key="1">
    <citation type="submission" date="2014-11" db="EMBL/GenBank/DDBJ databases">
        <authorList>
            <person name="Amaro Gonzalez C."/>
        </authorList>
    </citation>
    <scope>NUCLEOTIDE SEQUENCE</scope>
</reference>
<sequence>MLHFHSVICNNTVHVDFFILMSPSIARKGAVVLFTTLR</sequence>
<reference evidence="1" key="2">
    <citation type="journal article" date="2015" name="Fish Shellfish Immunol.">
        <title>Early steps in the European eel (Anguilla anguilla)-Vibrio vulnificus interaction in the gills: Role of the RtxA13 toxin.</title>
        <authorList>
            <person name="Callol A."/>
            <person name="Pajuelo D."/>
            <person name="Ebbesson L."/>
            <person name="Teles M."/>
            <person name="MacKenzie S."/>
            <person name="Amaro C."/>
        </authorList>
    </citation>
    <scope>NUCLEOTIDE SEQUENCE</scope>
</reference>
<protein>
    <submittedName>
        <fullName evidence="1">Uncharacterized protein</fullName>
    </submittedName>
</protein>
<dbReference type="AlphaFoldDB" id="A0A0E9Q7I7"/>
<dbReference type="EMBL" id="GBXM01096499">
    <property type="protein sequence ID" value="JAH12078.1"/>
    <property type="molecule type" value="Transcribed_RNA"/>
</dbReference>
<organism evidence="1">
    <name type="scientific">Anguilla anguilla</name>
    <name type="common">European freshwater eel</name>
    <name type="synonym">Muraena anguilla</name>
    <dbReference type="NCBI Taxonomy" id="7936"/>
    <lineage>
        <taxon>Eukaryota</taxon>
        <taxon>Metazoa</taxon>
        <taxon>Chordata</taxon>
        <taxon>Craniata</taxon>
        <taxon>Vertebrata</taxon>
        <taxon>Euteleostomi</taxon>
        <taxon>Actinopterygii</taxon>
        <taxon>Neopterygii</taxon>
        <taxon>Teleostei</taxon>
        <taxon>Anguilliformes</taxon>
        <taxon>Anguillidae</taxon>
        <taxon>Anguilla</taxon>
    </lineage>
</organism>
<proteinExistence type="predicted"/>
<evidence type="ECO:0000313" key="1">
    <source>
        <dbReference type="EMBL" id="JAH12078.1"/>
    </source>
</evidence>